<dbReference type="CDD" id="cd01392">
    <property type="entry name" value="HTH_LacI"/>
    <property type="match status" value="1"/>
</dbReference>
<dbReference type="PROSITE" id="PS50932">
    <property type="entry name" value="HTH_LACI_2"/>
    <property type="match status" value="1"/>
</dbReference>
<evidence type="ECO:0000256" key="1">
    <source>
        <dbReference type="ARBA" id="ARBA00022491"/>
    </source>
</evidence>
<dbReference type="CDD" id="cd06284">
    <property type="entry name" value="PBP1_LacI-like"/>
    <property type="match status" value="1"/>
</dbReference>
<dbReference type="SMART" id="SM00354">
    <property type="entry name" value="HTH_LACI"/>
    <property type="match status" value="1"/>
</dbReference>
<sequence length="344" mass="37466">MPTIKDVAKIAGVSTATVSRAVAQPHKVSVKTRQKVEQAIQETGFTPNATARNLRRNESKAVIVIVPDIANMFFADIVRGIQLVGQKHGYKVLLGDTMHTVERAEVYLELARSKQADGVISLTSELPEQYRSGSDIPMVMACEYFSDSSIPIVRIDNDEAAKKAIEYLVDLGHQDIGCITGPMSNPICEARKSGFVSAMSAANLHFDDASFESGDFSFDSGYIAFNRLIKQKSMTALFCFNDMMTLGAMHAAEEAGIRIPEQLSIVGFDDLLFSQYSSPPITTIKQPQKLIGETAMNVLIGLLTKGDAPKETVIQTQLLVRKSSTTPGHIASRRTSSTNSDVDN</sequence>
<dbReference type="SUPFAM" id="SSF47413">
    <property type="entry name" value="lambda repressor-like DNA-binding domains"/>
    <property type="match status" value="1"/>
</dbReference>
<evidence type="ECO:0000313" key="7">
    <source>
        <dbReference type="EMBL" id="GEM77810.1"/>
    </source>
</evidence>
<keyword evidence="8" id="KW-1185">Reference proteome</keyword>
<dbReference type="PANTHER" id="PTHR30146:SF151">
    <property type="entry name" value="HTH-TYPE TRANSCRIPTIONAL REPRESSOR CYTR"/>
    <property type="match status" value="1"/>
</dbReference>
<proteinExistence type="predicted"/>
<dbReference type="AlphaFoldDB" id="A0A511QKG4"/>
<dbReference type="SUPFAM" id="SSF53822">
    <property type="entry name" value="Periplasmic binding protein-like I"/>
    <property type="match status" value="1"/>
</dbReference>
<evidence type="ECO:0000256" key="4">
    <source>
        <dbReference type="ARBA" id="ARBA00023163"/>
    </source>
</evidence>
<dbReference type="Pfam" id="PF00356">
    <property type="entry name" value="LacI"/>
    <property type="match status" value="1"/>
</dbReference>
<dbReference type="InterPro" id="IPR028082">
    <property type="entry name" value="Peripla_BP_I"/>
</dbReference>
<dbReference type="InterPro" id="IPR000843">
    <property type="entry name" value="HTH_LacI"/>
</dbReference>
<name>A0A511QKG4_9VIBR</name>
<evidence type="ECO:0000256" key="3">
    <source>
        <dbReference type="ARBA" id="ARBA00023125"/>
    </source>
</evidence>
<protein>
    <submittedName>
        <fullName evidence="7">DNA-binding transcriptional regulator CytR</fullName>
    </submittedName>
</protein>
<dbReference type="EMBL" id="BJXK01000001">
    <property type="protein sequence ID" value="GEM77810.1"/>
    <property type="molecule type" value="Genomic_DNA"/>
</dbReference>
<dbReference type="GO" id="GO:0000976">
    <property type="term" value="F:transcription cis-regulatory region binding"/>
    <property type="evidence" value="ECO:0007669"/>
    <property type="project" value="TreeGrafter"/>
</dbReference>
<dbReference type="Pfam" id="PF13377">
    <property type="entry name" value="Peripla_BP_3"/>
    <property type="match status" value="1"/>
</dbReference>
<dbReference type="PROSITE" id="PS00356">
    <property type="entry name" value="HTH_LACI_1"/>
    <property type="match status" value="1"/>
</dbReference>
<dbReference type="GO" id="GO:0003700">
    <property type="term" value="F:DNA-binding transcription factor activity"/>
    <property type="evidence" value="ECO:0007669"/>
    <property type="project" value="TreeGrafter"/>
</dbReference>
<dbReference type="InterPro" id="IPR010982">
    <property type="entry name" value="Lambda_DNA-bd_dom_sf"/>
</dbReference>
<dbReference type="Proteomes" id="UP000321113">
    <property type="component" value="Unassembled WGS sequence"/>
</dbReference>
<accession>A0A511QKG4</accession>
<keyword evidence="3 7" id="KW-0238">DNA-binding</keyword>
<dbReference type="RefSeq" id="WP_119008998.1">
    <property type="nucleotide sequence ID" value="NZ_BJXK01000001.1"/>
</dbReference>
<evidence type="ECO:0000256" key="2">
    <source>
        <dbReference type="ARBA" id="ARBA00023015"/>
    </source>
</evidence>
<reference evidence="7 8" key="1">
    <citation type="submission" date="2019-07" db="EMBL/GenBank/DDBJ databases">
        <title>Whole genome shotgun sequence of Vibrio superstes NBRC 103154.</title>
        <authorList>
            <person name="Hosoyama A."/>
            <person name="Uohara A."/>
            <person name="Ohji S."/>
            <person name="Ichikawa N."/>
        </authorList>
    </citation>
    <scope>NUCLEOTIDE SEQUENCE [LARGE SCALE GENOMIC DNA]</scope>
    <source>
        <strain evidence="7 8">NBRC 103154</strain>
    </source>
</reference>
<dbReference type="Gene3D" id="3.40.50.2300">
    <property type="match status" value="2"/>
</dbReference>
<evidence type="ECO:0000256" key="5">
    <source>
        <dbReference type="SAM" id="MobiDB-lite"/>
    </source>
</evidence>
<dbReference type="InterPro" id="IPR046335">
    <property type="entry name" value="LacI/GalR-like_sensor"/>
</dbReference>
<evidence type="ECO:0000259" key="6">
    <source>
        <dbReference type="PROSITE" id="PS50932"/>
    </source>
</evidence>
<dbReference type="OrthoDB" id="9798934at2"/>
<dbReference type="Gene3D" id="1.10.260.40">
    <property type="entry name" value="lambda repressor-like DNA-binding domains"/>
    <property type="match status" value="1"/>
</dbReference>
<dbReference type="PANTHER" id="PTHR30146">
    <property type="entry name" value="LACI-RELATED TRANSCRIPTIONAL REPRESSOR"/>
    <property type="match status" value="1"/>
</dbReference>
<evidence type="ECO:0000313" key="8">
    <source>
        <dbReference type="Proteomes" id="UP000321113"/>
    </source>
</evidence>
<comment type="caution">
    <text evidence="7">The sequence shown here is derived from an EMBL/GenBank/DDBJ whole genome shotgun (WGS) entry which is preliminary data.</text>
</comment>
<feature type="region of interest" description="Disordered" evidence="5">
    <location>
        <begin position="325"/>
        <end position="344"/>
    </location>
</feature>
<feature type="domain" description="HTH lacI-type" evidence="6">
    <location>
        <begin position="2"/>
        <end position="56"/>
    </location>
</feature>
<keyword evidence="4" id="KW-0804">Transcription</keyword>
<organism evidence="7 8">
    <name type="scientific">Vibrio superstes NBRC 103154</name>
    <dbReference type="NCBI Taxonomy" id="1219062"/>
    <lineage>
        <taxon>Bacteria</taxon>
        <taxon>Pseudomonadati</taxon>
        <taxon>Pseudomonadota</taxon>
        <taxon>Gammaproteobacteria</taxon>
        <taxon>Vibrionales</taxon>
        <taxon>Vibrionaceae</taxon>
        <taxon>Vibrio</taxon>
    </lineage>
</organism>
<keyword evidence="2" id="KW-0805">Transcription regulation</keyword>
<gene>
    <name evidence="7" type="ORF">VSU01S_00550</name>
</gene>
<keyword evidence="1" id="KW-0678">Repressor</keyword>